<dbReference type="InterPro" id="IPR029033">
    <property type="entry name" value="His_PPase_superfam"/>
</dbReference>
<dbReference type="Proteomes" id="UP000586305">
    <property type="component" value="Unassembled WGS sequence"/>
</dbReference>
<evidence type="ECO:0000256" key="2">
    <source>
        <dbReference type="PIRSR" id="PIRSR613078-2"/>
    </source>
</evidence>
<dbReference type="AlphaFoldDB" id="A0A849VD55"/>
<name>A0A849VD55_9GAMM</name>
<evidence type="ECO:0000256" key="1">
    <source>
        <dbReference type="PIRSR" id="PIRSR613078-1"/>
    </source>
</evidence>
<evidence type="ECO:0000313" key="4">
    <source>
        <dbReference type="Proteomes" id="UP000586305"/>
    </source>
</evidence>
<dbReference type="EMBL" id="JABBPG010000004">
    <property type="protein sequence ID" value="NOU51236.1"/>
    <property type="molecule type" value="Genomic_DNA"/>
</dbReference>
<dbReference type="Pfam" id="PF00300">
    <property type="entry name" value="His_Phos_1"/>
    <property type="match status" value="1"/>
</dbReference>
<accession>A0A849VD55</accession>
<dbReference type="RefSeq" id="WP_171626298.1">
    <property type="nucleotide sequence ID" value="NZ_JABBPG010000004.1"/>
</dbReference>
<reference evidence="3 4" key="1">
    <citation type="submission" date="2020-04" db="EMBL/GenBank/DDBJ databases">
        <title>Pseudoalteromonas caenipelagi sp. nov., isolated from a tidal flat.</title>
        <authorList>
            <person name="Park S."/>
            <person name="Yoon J.-H."/>
        </authorList>
    </citation>
    <scope>NUCLEOTIDE SEQUENCE [LARGE SCALE GENOMIC DNA]</scope>
    <source>
        <strain evidence="3 4">JBTF-M23</strain>
    </source>
</reference>
<feature type="binding site" evidence="2">
    <location>
        <position position="61"/>
    </location>
    <ligand>
        <name>substrate</name>
    </ligand>
</feature>
<feature type="active site" description="Proton donor/acceptor" evidence="1">
    <location>
        <position position="88"/>
    </location>
</feature>
<organism evidence="3 4">
    <name type="scientific">Pseudoalteromonas caenipelagi</name>
    <dbReference type="NCBI Taxonomy" id="2726988"/>
    <lineage>
        <taxon>Bacteria</taxon>
        <taxon>Pseudomonadati</taxon>
        <taxon>Pseudomonadota</taxon>
        <taxon>Gammaproteobacteria</taxon>
        <taxon>Alteromonadales</taxon>
        <taxon>Pseudoalteromonadaceae</taxon>
        <taxon>Pseudoalteromonas</taxon>
    </lineage>
</organism>
<evidence type="ECO:0000313" key="3">
    <source>
        <dbReference type="EMBL" id="NOU51236.1"/>
    </source>
</evidence>
<dbReference type="SUPFAM" id="SSF53254">
    <property type="entry name" value="Phosphoglycerate mutase-like"/>
    <property type="match status" value="1"/>
</dbReference>
<feature type="binding site" evidence="2">
    <location>
        <begin position="88"/>
        <end position="91"/>
    </location>
    <ligand>
        <name>substrate</name>
    </ligand>
</feature>
<comment type="caution">
    <text evidence="3">The sequence shown here is derived from an EMBL/GenBank/DDBJ whole genome shotgun (WGS) entry which is preliminary data.</text>
</comment>
<protein>
    <submittedName>
        <fullName evidence="3">Histidine phosphatase family protein</fullName>
    </submittedName>
</protein>
<proteinExistence type="predicted"/>
<dbReference type="Gene3D" id="3.40.50.1240">
    <property type="entry name" value="Phosphoglycerate mutase-like"/>
    <property type="match status" value="1"/>
</dbReference>
<dbReference type="SMART" id="SM00855">
    <property type="entry name" value="PGAM"/>
    <property type="match status" value="1"/>
</dbReference>
<keyword evidence="4" id="KW-1185">Reference proteome</keyword>
<dbReference type="InterPro" id="IPR013078">
    <property type="entry name" value="His_Pase_superF_clade-1"/>
</dbReference>
<sequence length="212" mass="23616">MTTRLIVVRHGNTFLPTDTPTRVGARTDLDLVEQVKGTAVGHYLRDNQLVPDVVYAGPLKRHQQTAKLICGVLNIDEAAIQKDEFLNEIDYGPDENQVEDAVMKRLGNGDLALGKSLIDKWNKEAQVPPGWLVNPDELRAGWHAFAQNLLHTQADSTTLMVSSNGIMRFSHVIDPMFNFSNLKVPTGGICIFENDTGKPNDWRCVEWGLVPK</sequence>
<dbReference type="CDD" id="cd07067">
    <property type="entry name" value="HP_PGM_like"/>
    <property type="match status" value="1"/>
</dbReference>
<gene>
    <name evidence="3" type="ORF">HG263_11930</name>
</gene>
<feature type="active site" description="Tele-phosphohistidine intermediate" evidence="1">
    <location>
        <position position="10"/>
    </location>
</feature>